<dbReference type="GO" id="GO:0005634">
    <property type="term" value="C:nucleus"/>
    <property type="evidence" value="ECO:0007669"/>
    <property type="project" value="TreeGrafter"/>
</dbReference>
<dbReference type="PANTHER" id="PTHR23069">
    <property type="entry name" value="AAA DOMAIN-CONTAINING"/>
    <property type="match status" value="1"/>
</dbReference>
<feature type="region of interest" description="Disordered" evidence="6">
    <location>
        <begin position="1"/>
        <end position="295"/>
    </location>
</feature>
<dbReference type="PROSITE" id="PS00674">
    <property type="entry name" value="AAA"/>
    <property type="match status" value="1"/>
</dbReference>
<dbReference type="GO" id="GO:0016887">
    <property type="term" value="F:ATP hydrolysis activity"/>
    <property type="evidence" value="ECO:0007669"/>
    <property type="project" value="InterPro"/>
</dbReference>
<protein>
    <submittedName>
        <fullName evidence="8">ATPase family AAA domain protein</fullName>
    </submittedName>
</protein>
<dbReference type="Pfam" id="PF00439">
    <property type="entry name" value="Bromodomain"/>
    <property type="match status" value="1"/>
</dbReference>
<dbReference type="SMART" id="SM00382">
    <property type="entry name" value="AAA"/>
    <property type="match status" value="1"/>
</dbReference>
<dbReference type="GO" id="GO:0005524">
    <property type="term" value="F:ATP binding"/>
    <property type="evidence" value="ECO:0007669"/>
    <property type="project" value="UniProtKB-KW"/>
</dbReference>
<dbReference type="PROSITE" id="PS50014">
    <property type="entry name" value="BROMODOMAIN_2"/>
    <property type="match status" value="1"/>
</dbReference>
<dbReference type="EMBL" id="JARAOO010000001">
    <property type="protein sequence ID" value="KAJ7980707.1"/>
    <property type="molecule type" value="Genomic_DNA"/>
</dbReference>
<dbReference type="InterPro" id="IPR003960">
    <property type="entry name" value="ATPase_AAA_CS"/>
</dbReference>
<comment type="caution">
    <text evidence="8">The sequence shown here is derived from an EMBL/GenBank/DDBJ whole genome shotgun (WGS) entry which is preliminary data.</text>
</comment>
<accession>A0AAD7VLY9</accession>
<dbReference type="PANTHER" id="PTHR23069:SF0">
    <property type="entry name" value="TAT-BINDING HOMOLOG 7"/>
    <property type="match status" value="1"/>
</dbReference>
<dbReference type="GO" id="GO:0006334">
    <property type="term" value="P:nucleosome assembly"/>
    <property type="evidence" value="ECO:0007669"/>
    <property type="project" value="TreeGrafter"/>
</dbReference>
<feature type="compositionally biased region" description="Basic and acidic residues" evidence="6">
    <location>
        <begin position="231"/>
        <end position="255"/>
    </location>
</feature>
<comment type="similarity">
    <text evidence="1">Belongs to the AAA ATPase family.</text>
</comment>
<dbReference type="InterPro" id="IPR003959">
    <property type="entry name" value="ATPase_AAA_core"/>
</dbReference>
<evidence type="ECO:0000256" key="2">
    <source>
        <dbReference type="ARBA" id="ARBA00022741"/>
    </source>
</evidence>
<evidence type="ECO:0000259" key="7">
    <source>
        <dbReference type="PROSITE" id="PS50014"/>
    </source>
</evidence>
<feature type="compositionally biased region" description="Basic residues" evidence="6">
    <location>
        <begin position="278"/>
        <end position="288"/>
    </location>
</feature>
<dbReference type="GO" id="GO:0006337">
    <property type="term" value="P:nucleosome disassembly"/>
    <property type="evidence" value="ECO:0007669"/>
    <property type="project" value="TreeGrafter"/>
</dbReference>
<keyword evidence="2" id="KW-0547">Nucleotide-binding</keyword>
<evidence type="ECO:0000313" key="8">
    <source>
        <dbReference type="EMBL" id="KAJ7980707.1"/>
    </source>
</evidence>
<feature type="compositionally biased region" description="Basic residues" evidence="6">
    <location>
        <begin position="43"/>
        <end position="52"/>
    </location>
</feature>
<proteinExistence type="inferred from homology"/>
<evidence type="ECO:0000256" key="5">
    <source>
        <dbReference type="PROSITE-ProRule" id="PRU00035"/>
    </source>
</evidence>
<organism evidence="8 9">
    <name type="scientific">Quillaja saponaria</name>
    <name type="common">Soap bark tree</name>
    <dbReference type="NCBI Taxonomy" id="32244"/>
    <lineage>
        <taxon>Eukaryota</taxon>
        <taxon>Viridiplantae</taxon>
        <taxon>Streptophyta</taxon>
        <taxon>Embryophyta</taxon>
        <taxon>Tracheophyta</taxon>
        <taxon>Spermatophyta</taxon>
        <taxon>Magnoliopsida</taxon>
        <taxon>eudicotyledons</taxon>
        <taxon>Gunneridae</taxon>
        <taxon>Pentapetalae</taxon>
        <taxon>rosids</taxon>
        <taxon>fabids</taxon>
        <taxon>Fabales</taxon>
        <taxon>Quillajaceae</taxon>
        <taxon>Quillaja</taxon>
    </lineage>
</organism>
<dbReference type="Proteomes" id="UP001163823">
    <property type="component" value="Chromosome 1"/>
</dbReference>
<dbReference type="FunFam" id="1.20.920.10:FF:000037">
    <property type="entry name" value="ATPase family AAA domain-containing protein"/>
    <property type="match status" value="1"/>
</dbReference>
<name>A0AAD7VLY9_QUISA</name>
<dbReference type="GO" id="GO:0003682">
    <property type="term" value="F:chromatin binding"/>
    <property type="evidence" value="ECO:0007669"/>
    <property type="project" value="TreeGrafter"/>
</dbReference>
<dbReference type="SMART" id="SM00297">
    <property type="entry name" value="BROMO"/>
    <property type="match status" value="1"/>
</dbReference>
<dbReference type="FunFam" id="3.40.50.300:FF:000061">
    <property type="entry name" value="ATPase family, AAA domain-containing 2"/>
    <property type="match status" value="1"/>
</dbReference>
<dbReference type="PRINTS" id="PR00503">
    <property type="entry name" value="BROMODOMAIN"/>
</dbReference>
<evidence type="ECO:0000256" key="1">
    <source>
        <dbReference type="ARBA" id="ARBA00006914"/>
    </source>
</evidence>
<dbReference type="Gene3D" id="3.40.50.300">
    <property type="entry name" value="P-loop containing nucleotide triphosphate hydrolases"/>
    <property type="match status" value="1"/>
</dbReference>
<feature type="compositionally biased region" description="Polar residues" evidence="6">
    <location>
        <begin position="1091"/>
        <end position="1101"/>
    </location>
</feature>
<dbReference type="Pfam" id="PF00004">
    <property type="entry name" value="AAA"/>
    <property type="match status" value="1"/>
</dbReference>
<dbReference type="CDD" id="cd05528">
    <property type="entry name" value="Bromo_AAA"/>
    <property type="match status" value="1"/>
</dbReference>
<dbReference type="Gene3D" id="1.20.920.10">
    <property type="entry name" value="Bromodomain-like"/>
    <property type="match status" value="1"/>
</dbReference>
<dbReference type="GO" id="GO:0045815">
    <property type="term" value="P:transcription initiation-coupled chromatin remodeling"/>
    <property type="evidence" value="ECO:0007669"/>
    <property type="project" value="TreeGrafter"/>
</dbReference>
<feature type="compositionally biased region" description="Polar residues" evidence="6">
    <location>
        <begin position="118"/>
        <end position="133"/>
    </location>
</feature>
<dbReference type="InterPro" id="IPR036427">
    <property type="entry name" value="Bromodomain-like_sf"/>
</dbReference>
<dbReference type="Gene3D" id="1.10.8.60">
    <property type="match status" value="1"/>
</dbReference>
<dbReference type="InterPro" id="IPR001487">
    <property type="entry name" value="Bromodomain"/>
</dbReference>
<dbReference type="InterPro" id="IPR003593">
    <property type="entry name" value="AAA+_ATPase"/>
</dbReference>
<feature type="compositionally biased region" description="Acidic residues" evidence="6">
    <location>
        <begin position="181"/>
        <end position="230"/>
    </location>
</feature>
<gene>
    <name evidence="8" type="ORF">O6P43_000081</name>
</gene>
<feature type="domain" description="Bromo" evidence="7">
    <location>
        <begin position="921"/>
        <end position="983"/>
    </location>
</feature>
<dbReference type="AlphaFoldDB" id="A0AAD7VLY9"/>
<dbReference type="InterPro" id="IPR041569">
    <property type="entry name" value="AAA_lid_3"/>
</dbReference>
<keyword evidence="9" id="KW-1185">Reference proteome</keyword>
<evidence type="ECO:0000313" key="9">
    <source>
        <dbReference type="Proteomes" id="UP001163823"/>
    </source>
</evidence>
<dbReference type="KEGG" id="qsa:O6P43_000081"/>
<dbReference type="InterPro" id="IPR045199">
    <property type="entry name" value="ATAD2-like"/>
</dbReference>
<feature type="compositionally biased region" description="Polar residues" evidence="6">
    <location>
        <begin position="1"/>
        <end position="11"/>
    </location>
</feature>
<dbReference type="Pfam" id="PF17862">
    <property type="entry name" value="AAA_lid_3"/>
    <property type="match status" value="1"/>
</dbReference>
<sequence>MYSKRSSQGEGPNSMPLRTSDRIRTRPKIHGRSYMYFGGPSSRRPRKSKIKTRTAASRIAKMLRPGGQPRLDSHTNSVPTNLRRSSRKRKVSSNLDGYTDSSGAEDEDLMRPSHRVSRNQIDNSMSQDELLSQSHKRAVKTAPTPRREGLRPRRSKPVTRKQLNLESDDEQGTSEEKLGQDETENGDDVDDNDVDDGPNEGEGEGVEEDEGEGEDEGDEDGDDEEGEEEQDGRRRYDLRNRADVRRFSMEEDKVRPRSPRRVLHQGMGTKVNRDVRKGGSRVHKRHRLARPEDSDDSLLVDELEQGPAIPCGRGGSRSGPPWLFGGLDMHGTTAWGLNVAASGWGHQGDAFATLTSGVQTAGPSSKGGADIQPLQVDESVTFDDIGGLSEYINALKEMVFFPLLYPDFFASYHITPPRGVLLCGPPGTGKTLIARALACAASKAGQKVSFYMRKGADVLSKWVGEAERQLKLLFEEAQRNQPSIIFFDEIDGLAPVRSSKQEQIHNSIVSTLLALMDGLDSRGQVVLIGATNRIDAIDGALRRPGRFDREFNFPLPGCEARAEILNIHTRKWKHPPSMELKQELAASCVGYCGADLKALCTEAAIRAFREMYPQVYTSDDKFLIDVDSVKVEKYHFVEAMSTITPAAHRGAIVHSRPLSPVVAPCLQRHLQKAMNYISDIFPPIIIASELTKLSMLSYGSAIPLVYRPRLLLCGGEGSGLDHLGPAVLHELEKFPVHSLGLPSLLSDPSAKTPEEALVHIFGESRRTTPSILYLPQFDLWWTTAHEQLRSVLLTLLEELPSDLPVLLLATSSVPLVEVDEVPLSVFCDRTVYQMGMPSIEDRSLFVDRVTESSLSVMLEGMTKKPKESVPELPKVPKVASGPKVSELKAKVEAEQHALRRLRMCLRDVCNRILYDKRFNAFHYPVSDEDAPNYRSIIQNPMDMATMLQHVDNGRYLTCSSFLQDIDLIVSNAKAYNGEDYNGARIVSRACELRDVVHGMLSQMDPALVSYCDKISSQGGPIHMPDELGGYSYPATPVVQLGTSTRVSARLRNVQPEVNLDQSYEALKQTKKNLDISHAADDKSRQEDLALPTSSQEPQSNAGRPEPASFDGIPHGVSTEAPDHADGSSCNNVLALDSEFSCKMESIKQLFVKRTENYGIPQLERLYTRIMKGIFDTKERGIEDDRKTSILSFFLKFADDDANF</sequence>
<evidence type="ECO:0000256" key="3">
    <source>
        <dbReference type="ARBA" id="ARBA00022840"/>
    </source>
</evidence>
<dbReference type="GO" id="GO:0042393">
    <property type="term" value="F:histone binding"/>
    <property type="evidence" value="ECO:0007669"/>
    <property type="project" value="TreeGrafter"/>
</dbReference>
<keyword evidence="4 5" id="KW-0103">Bromodomain</keyword>
<dbReference type="InterPro" id="IPR027417">
    <property type="entry name" value="P-loop_NTPase"/>
</dbReference>
<evidence type="ECO:0000256" key="6">
    <source>
        <dbReference type="SAM" id="MobiDB-lite"/>
    </source>
</evidence>
<reference evidence="8 9" key="1">
    <citation type="journal article" date="2023" name="Science">
        <title>Elucidation of the pathway for biosynthesis of saponin adjuvants from the soapbark tree.</title>
        <authorList>
            <person name="Reed J."/>
            <person name="Orme A."/>
            <person name="El-Demerdash A."/>
            <person name="Owen C."/>
            <person name="Martin L.B.B."/>
            <person name="Misra R.C."/>
            <person name="Kikuchi S."/>
            <person name="Rejzek M."/>
            <person name="Martin A.C."/>
            <person name="Harkess A."/>
            <person name="Leebens-Mack J."/>
            <person name="Louveau T."/>
            <person name="Stephenson M.J."/>
            <person name="Osbourn A."/>
        </authorList>
    </citation>
    <scope>NUCLEOTIDE SEQUENCE [LARGE SCALE GENOMIC DNA]</scope>
    <source>
        <strain evidence="8">S10</strain>
    </source>
</reference>
<dbReference type="FunFam" id="1.10.8.60:FF:000016">
    <property type="entry name" value="ATPase family AAA domain-containing protein 2B"/>
    <property type="match status" value="1"/>
</dbReference>
<evidence type="ECO:0000256" key="4">
    <source>
        <dbReference type="ARBA" id="ARBA00023117"/>
    </source>
</evidence>
<dbReference type="SUPFAM" id="SSF52540">
    <property type="entry name" value="P-loop containing nucleoside triphosphate hydrolases"/>
    <property type="match status" value="2"/>
</dbReference>
<feature type="region of interest" description="Disordered" evidence="6">
    <location>
        <begin position="1080"/>
        <end position="1126"/>
    </location>
</feature>
<keyword evidence="3" id="KW-0067">ATP-binding</keyword>
<dbReference type="SUPFAM" id="SSF47370">
    <property type="entry name" value="Bromodomain"/>
    <property type="match status" value="1"/>
</dbReference>